<dbReference type="Gene3D" id="1.10.8.270">
    <property type="entry name" value="putative rabgap domain of human tbc1 domain family member 14 like domains"/>
    <property type="match status" value="1"/>
</dbReference>
<dbReference type="OrthoDB" id="294251at2759"/>
<dbReference type="Proteomes" id="UP000835052">
    <property type="component" value="Unassembled WGS sequence"/>
</dbReference>
<dbReference type="AlphaFoldDB" id="A0A8S1HLN7"/>
<keyword evidence="4" id="KW-1185">Reference proteome</keyword>
<feature type="domain" description="Rab-GAP TBC" evidence="2">
    <location>
        <begin position="79"/>
        <end position="255"/>
    </location>
</feature>
<dbReference type="InterPro" id="IPR000195">
    <property type="entry name" value="Rab-GAP-TBC_dom"/>
</dbReference>
<dbReference type="EMBL" id="CAJGYM010000076">
    <property type="protein sequence ID" value="CAD6196649.1"/>
    <property type="molecule type" value="Genomic_DNA"/>
</dbReference>
<accession>A0A8S1HLN7</accession>
<name>A0A8S1HLN7_9PELO</name>
<evidence type="ECO:0000259" key="2">
    <source>
        <dbReference type="PROSITE" id="PS50086"/>
    </source>
</evidence>
<evidence type="ECO:0000256" key="1">
    <source>
        <dbReference type="SAM" id="MobiDB-lite"/>
    </source>
</evidence>
<gene>
    <name evidence="3" type="ORF">CAUJ_LOCUS12563</name>
</gene>
<dbReference type="InterPro" id="IPR050302">
    <property type="entry name" value="Rab_GAP_TBC_domain"/>
</dbReference>
<comment type="caution">
    <text evidence="3">The sequence shown here is derived from an EMBL/GenBank/DDBJ whole genome shotgun (WGS) entry which is preliminary data.</text>
</comment>
<dbReference type="PANTHER" id="PTHR47219">
    <property type="entry name" value="RAB GTPASE-ACTIVATING PROTEIN 1-LIKE"/>
    <property type="match status" value="1"/>
</dbReference>
<feature type="region of interest" description="Disordered" evidence="1">
    <location>
        <begin position="1"/>
        <end position="20"/>
    </location>
</feature>
<protein>
    <recommendedName>
        <fullName evidence="2">Rab-GAP TBC domain-containing protein</fullName>
    </recommendedName>
</protein>
<dbReference type="InterPro" id="IPR035969">
    <property type="entry name" value="Rab-GAP_TBC_sf"/>
</dbReference>
<dbReference type="GO" id="GO:0031267">
    <property type="term" value="F:small GTPase binding"/>
    <property type="evidence" value="ECO:0007669"/>
    <property type="project" value="TreeGrafter"/>
</dbReference>
<evidence type="ECO:0000313" key="3">
    <source>
        <dbReference type="EMBL" id="CAD6196649.1"/>
    </source>
</evidence>
<dbReference type="SMART" id="SM00164">
    <property type="entry name" value="TBC"/>
    <property type="match status" value="1"/>
</dbReference>
<dbReference type="PANTHER" id="PTHR47219:SF20">
    <property type="entry name" value="TBC1 DOMAIN FAMILY MEMBER 2B"/>
    <property type="match status" value="1"/>
</dbReference>
<proteinExistence type="predicted"/>
<dbReference type="Pfam" id="PF00566">
    <property type="entry name" value="RabGAP-TBC"/>
    <property type="match status" value="1"/>
</dbReference>
<dbReference type="GO" id="GO:0005096">
    <property type="term" value="F:GTPase activator activity"/>
    <property type="evidence" value="ECO:0007669"/>
    <property type="project" value="TreeGrafter"/>
</dbReference>
<dbReference type="Gene3D" id="1.10.472.80">
    <property type="entry name" value="Ypt/Rab-GAP domain of gyp1p, domain 3"/>
    <property type="match status" value="1"/>
</dbReference>
<organism evidence="3 4">
    <name type="scientific">Caenorhabditis auriculariae</name>
    <dbReference type="NCBI Taxonomy" id="2777116"/>
    <lineage>
        <taxon>Eukaryota</taxon>
        <taxon>Metazoa</taxon>
        <taxon>Ecdysozoa</taxon>
        <taxon>Nematoda</taxon>
        <taxon>Chromadorea</taxon>
        <taxon>Rhabditida</taxon>
        <taxon>Rhabditina</taxon>
        <taxon>Rhabditomorpha</taxon>
        <taxon>Rhabditoidea</taxon>
        <taxon>Rhabditidae</taxon>
        <taxon>Peloderinae</taxon>
        <taxon>Caenorhabditis</taxon>
    </lineage>
</organism>
<sequence length="298" mass="34424">MAAAWHFTGPPGSDVDELGFTRPWKASSSKESDEADRARKAYEQFWNDYLPTIVRRRKRWEKAQPRTNHELLQRFIRKGIPAPYRKDIWLRNCPSRSRTNKAEVPQKVIESIKLDLPRTFPDNTFLKSEKSRNALGRALFAVAENIPSVGYCQGLNFVAGIILLVVNDESRAIDLLVHLVSQRMDYYGDDMSGLRRDMYVLHVLMRTHCPRVITTLERLDVGLEMLIGKWFVCWYVESLPMETVLRIWDCFIYEGDVWLFTVAIALFQAHAKKIAACTSLDQPLSIAMNLSSNAHQYR</sequence>
<evidence type="ECO:0000313" key="4">
    <source>
        <dbReference type="Proteomes" id="UP000835052"/>
    </source>
</evidence>
<dbReference type="SUPFAM" id="SSF47923">
    <property type="entry name" value="Ypt/Rab-GAP domain of gyp1p"/>
    <property type="match status" value="2"/>
</dbReference>
<reference evidence="3" key="1">
    <citation type="submission" date="2020-10" db="EMBL/GenBank/DDBJ databases">
        <authorList>
            <person name="Kikuchi T."/>
        </authorList>
    </citation>
    <scope>NUCLEOTIDE SEQUENCE</scope>
    <source>
        <strain evidence="3">NKZ352</strain>
    </source>
</reference>
<dbReference type="PROSITE" id="PS50086">
    <property type="entry name" value="TBC_RABGAP"/>
    <property type="match status" value="1"/>
</dbReference>